<evidence type="ECO:0000256" key="5">
    <source>
        <dbReference type="SAM" id="Phobius"/>
    </source>
</evidence>
<keyword evidence="3 5" id="KW-1133">Transmembrane helix</keyword>
<dbReference type="Pfam" id="PF02361">
    <property type="entry name" value="CbiQ"/>
    <property type="match status" value="1"/>
</dbReference>
<feature type="transmembrane region" description="Helical" evidence="5">
    <location>
        <begin position="223"/>
        <end position="242"/>
    </location>
</feature>
<evidence type="ECO:0000313" key="6">
    <source>
        <dbReference type="EMBL" id="EYR62266.1"/>
    </source>
</evidence>
<dbReference type="RefSeq" id="WP_034228337.1">
    <property type="nucleotide sequence ID" value="NZ_AXCW01000282.1"/>
</dbReference>
<proteinExistence type="predicted"/>
<dbReference type="AlphaFoldDB" id="A0A021VM71"/>
<dbReference type="PANTHER" id="PTHR33514">
    <property type="entry name" value="PROTEIN ABCI12, CHLOROPLASTIC"/>
    <property type="match status" value="1"/>
</dbReference>
<dbReference type="GO" id="GO:0005886">
    <property type="term" value="C:plasma membrane"/>
    <property type="evidence" value="ECO:0007669"/>
    <property type="project" value="UniProtKB-ARBA"/>
</dbReference>
<evidence type="ECO:0000313" key="7">
    <source>
        <dbReference type="Proteomes" id="UP000019753"/>
    </source>
</evidence>
<dbReference type="CDD" id="cd16914">
    <property type="entry name" value="EcfT"/>
    <property type="match status" value="1"/>
</dbReference>
<sequence>MHPLAWWAWALGLVVATTRTTNPVVLGLLVAAASLVVVARREDAPWGRAFRWYLLLGVCIVVVRVLFYVVVGIKTPGLVLLDLPRVPLPAWAVAVELLGPVTLTGLLVAVYGGLRLAALVICFGAANALANPRRALRSLPAALHELSTAVVIAMSVTPQLVTSAAQVRRAQRLRGAAPGGWRSLPAVALPVLTDALDRSVALAASMDSRGYARAVPGTSDRRVGALLLGALVAAVLGTYGLLDGTSPAWLGVPVLLLGAAAAVVGGVLAGRRVRRTRYRPDRWDTRASAVAGCG</sequence>
<feature type="non-terminal residue" evidence="6">
    <location>
        <position position="294"/>
    </location>
</feature>
<gene>
    <name evidence="6" type="ORF">N866_10035</name>
</gene>
<dbReference type="InterPro" id="IPR003339">
    <property type="entry name" value="ABC/ECF_trnsptr_transmembrane"/>
</dbReference>
<dbReference type="Proteomes" id="UP000019753">
    <property type="component" value="Unassembled WGS sequence"/>
</dbReference>
<evidence type="ECO:0000256" key="4">
    <source>
        <dbReference type="ARBA" id="ARBA00023136"/>
    </source>
</evidence>
<keyword evidence="4 5" id="KW-0472">Membrane</keyword>
<keyword evidence="7" id="KW-1185">Reference proteome</keyword>
<protein>
    <submittedName>
        <fullName evidence="6">Cobalt ABC transporter permease</fullName>
    </submittedName>
</protein>
<feature type="transmembrane region" description="Helical" evidence="5">
    <location>
        <begin position="20"/>
        <end position="40"/>
    </location>
</feature>
<evidence type="ECO:0000256" key="3">
    <source>
        <dbReference type="ARBA" id="ARBA00022989"/>
    </source>
</evidence>
<dbReference type="EMBL" id="AXCW01000282">
    <property type="protein sequence ID" value="EYR62266.1"/>
    <property type="molecule type" value="Genomic_DNA"/>
</dbReference>
<dbReference type="PANTHER" id="PTHR33514:SF15">
    <property type="entry name" value="COBALT TRANSPORT PROTEIN"/>
    <property type="match status" value="1"/>
</dbReference>
<evidence type="ECO:0000256" key="1">
    <source>
        <dbReference type="ARBA" id="ARBA00004141"/>
    </source>
</evidence>
<keyword evidence="2 5" id="KW-0812">Transmembrane</keyword>
<organism evidence="6 7">
    <name type="scientific">Actinotalea ferrariae CF5-4</name>
    <dbReference type="NCBI Taxonomy" id="948458"/>
    <lineage>
        <taxon>Bacteria</taxon>
        <taxon>Bacillati</taxon>
        <taxon>Actinomycetota</taxon>
        <taxon>Actinomycetes</taxon>
        <taxon>Micrococcales</taxon>
        <taxon>Cellulomonadaceae</taxon>
        <taxon>Actinotalea</taxon>
    </lineage>
</organism>
<name>A0A021VM71_9CELL</name>
<accession>A0A021VM71</accession>
<reference evidence="6 7" key="1">
    <citation type="submission" date="2014-01" db="EMBL/GenBank/DDBJ databases">
        <title>Actinotalea ferrariae CF5-4.</title>
        <authorList>
            <person name="Chen F."/>
            <person name="Li Y."/>
            <person name="Wang G."/>
        </authorList>
    </citation>
    <scope>NUCLEOTIDE SEQUENCE [LARGE SCALE GENOMIC DNA]</scope>
    <source>
        <strain evidence="6 7">CF5-4</strain>
    </source>
</reference>
<comment type="subcellular location">
    <subcellularLocation>
        <location evidence="1">Membrane</location>
        <topology evidence="1">Multi-pass membrane protein</topology>
    </subcellularLocation>
</comment>
<evidence type="ECO:0000256" key="2">
    <source>
        <dbReference type="ARBA" id="ARBA00022692"/>
    </source>
</evidence>
<dbReference type="OrthoDB" id="5187293at2"/>
<comment type="caution">
    <text evidence="6">The sequence shown here is derived from an EMBL/GenBank/DDBJ whole genome shotgun (WGS) entry which is preliminary data.</text>
</comment>
<feature type="transmembrane region" description="Helical" evidence="5">
    <location>
        <begin position="52"/>
        <end position="73"/>
    </location>
</feature>
<feature type="transmembrane region" description="Helical" evidence="5">
    <location>
        <begin position="248"/>
        <end position="269"/>
    </location>
</feature>